<organism evidence="2 3">
    <name type="scientific">Salinigranum rubrum</name>
    <dbReference type="NCBI Taxonomy" id="755307"/>
    <lineage>
        <taxon>Archaea</taxon>
        <taxon>Methanobacteriati</taxon>
        <taxon>Methanobacteriota</taxon>
        <taxon>Stenosarchaea group</taxon>
        <taxon>Halobacteria</taxon>
        <taxon>Halobacteriales</taxon>
        <taxon>Haloferacaceae</taxon>
        <taxon>Salinigranum</taxon>
    </lineage>
</organism>
<reference evidence="2 3" key="1">
    <citation type="submission" date="2018-01" db="EMBL/GenBank/DDBJ databases">
        <title>Complete genome sequence of Salinigranum rubrum GX10T, an extremely halophilic archaeon isolated from a marine solar saltern.</title>
        <authorList>
            <person name="Han S."/>
        </authorList>
    </citation>
    <scope>NUCLEOTIDE SEQUENCE [LARGE SCALE GENOMIC DNA]</scope>
    <source>
        <strain evidence="2 3">GX10</strain>
    </source>
</reference>
<evidence type="ECO:0000256" key="1">
    <source>
        <dbReference type="SAM" id="MobiDB-lite"/>
    </source>
</evidence>
<dbReference type="EMBL" id="CP026309">
    <property type="protein sequence ID" value="AUV81747.1"/>
    <property type="molecule type" value="Genomic_DNA"/>
</dbReference>
<proteinExistence type="predicted"/>
<evidence type="ECO:0000313" key="3">
    <source>
        <dbReference type="Proteomes" id="UP000236584"/>
    </source>
</evidence>
<accession>A0A2I8VII5</accession>
<keyword evidence="3" id="KW-1185">Reference proteome</keyword>
<protein>
    <submittedName>
        <fullName evidence="2">Uncharacterized protein</fullName>
    </submittedName>
</protein>
<feature type="region of interest" description="Disordered" evidence="1">
    <location>
        <begin position="1"/>
        <end position="22"/>
    </location>
</feature>
<dbReference type="AlphaFoldDB" id="A0A2I8VII5"/>
<gene>
    <name evidence="2" type="ORF">C2R22_08870</name>
</gene>
<name>A0A2I8VII5_9EURY</name>
<dbReference type="KEGG" id="srub:C2R22_08870"/>
<dbReference type="Proteomes" id="UP000236584">
    <property type="component" value="Chromosome"/>
</dbReference>
<sequence>MRDRRERTEGLADSSASSSRTEALAAHRSDWVRFEPFVRLPYEDLPRRSFASFTRSRAPTVIGARWRVTVAAPSAFP</sequence>
<feature type="compositionally biased region" description="Basic and acidic residues" evidence="1">
    <location>
        <begin position="1"/>
        <end position="10"/>
    </location>
</feature>
<evidence type="ECO:0000313" key="2">
    <source>
        <dbReference type="EMBL" id="AUV81747.1"/>
    </source>
</evidence>